<evidence type="ECO:0000313" key="3">
    <source>
        <dbReference type="Proteomes" id="UP000007801"/>
    </source>
</evidence>
<organism evidence="2 3">
    <name type="scientific">Drosophila ananassae</name>
    <name type="common">Fruit fly</name>
    <dbReference type="NCBI Taxonomy" id="7217"/>
    <lineage>
        <taxon>Eukaryota</taxon>
        <taxon>Metazoa</taxon>
        <taxon>Ecdysozoa</taxon>
        <taxon>Arthropoda</taxon>
        <taxon>Hexapoda</taxon>
        <taxon>Insecta</taxon>
        <taxon>Pterygota</taxon>
        <taxon>Neoptera</taxon>
        <taxon>Endopterygota</taxon>
        <taxon>Diptera</taxon>
        <taxon>Brachycera</taxon>
        <taxon>Muscomorpha</taxon>
        <taxon>Ephydroidea</taxon>
        <taxon>Drosophilidae</taxon>
        <taxon>Drosophila</taxon>
        <taxon>Sophophora</taxon>
    </lineage>
</organism>
<dbReference type="Proteomes" id="UP000007801">
    <property type="component" value="Unassembled WGS sequence"/>
</dbReference>
<feature type="compositionally biased region" description="Basic and acidic residues" evidence="1">
    <location>
        <begin position="108"/>
        <end position="119"/>
    </location>
</feature>
<protein>
    <recommendedName>
        <fullName evidence="4">DUF19 domain-containing protein</fullName>
    </recommendedName>
</protein>
<reference evidence="2 3" key="1">
    <citation type="journal article" date="2007" name="Nature">
        <title>Evolution of genes and genomes on the Drosophila phylogeny.</title>
        <authorList>
            <consortium name="Drosophila 12 Genomes Consortium"/>
            <person name="Clark A.G."/>
            <person name="Eisen M.B."/>
            <person name="Smith D.R."/>
            <person name="Bergman C.M."/>
            <person name="Oliver B."/>
            <person name="Markow T.A."/>
            <person name="Kaufman T.C."/>
            <person name="Kellis M."/>
            <person name="Gelbart W."/>
            <person name="Iyer V.N."/>
            <person name="Pollard D.A."/>
            <person name="Sackton T.B."/>
            <person name="Larracuente A.M."/>
            <person name="Singh N.D."/>
            <person name="Abad J.P."/>
            <person name="Abt D.N."/>
            <person name="Adryan B."/>
            <person name="Aguade M."/>
            <person name="Akashi H."/>
            <person name="Anderson W.W."/>
            <person name="Aquadro C.F."/>
            <person name="Ardell D.H."/>
            <person name="Arguello R."/>
            <person name="Artieri C.G."/>
            <person name="Barbash D.A."/>
            <person name="Barker D."/>
            <person name="Barsanti P."/>
            <person name="Batterham P."/>
            <person name="Batzoglou S."/>
            <person name="Begun D."/>
            <person name="Bhutkar A."/>
            <person name="Blanco E."/>
            <person name="Bosak S.A."/>
            <person name="Bradley R.K."/>
            <person name="Brand A.D."/>
            <person name="Brent M.R."/>
            <person name="Brooks A.N."/>
            <person name="Brown R.H."/>
            <person name="Butlin R.K."/>
            <person name="Caggese C."/>
            <person name="Calvi B.R."/>
            <person name="Bernardo de Carvalho A."/>
            <person name="Caspi A."/>
            <person name="Castrezana S."/>
            <person name="Celniker S.E."/>
            <person name="Chang J.L."/>
            <person name="Chapple C."/>
            <person name="Chatterji S."/>
            <person name="Chinwalla A."/>
            <person name="Civetta A."/>
            <person name="Clifton S.W."/>
            <person name="Comeron J.M."/>
            <person name="Costello J.C."/>
            <person name="Coyne J.A."/>
            <person name="Daub J."/>
            <person name="David R.G."/>
            <person name="Delcher A.L."/>
            <person name="Delehaunty K."/>
            <person name="Do C.B."/>
            <person name="Ebling H."/>
            <person name="Edwards K."/>
            <person name="Eickbush T."/>
            <person name="Evans J.D."/>
            <person name="Filipski A."/>
            <person name="Findeiss S."/>
            <person name="Freyhult E."/>
            <person name="Fulton L."/>
            <person name="Fulton R."/>
            <person name="Garcia A.C."/>
            <person name="Gardiner A."/>
            <person name="Garfield D.A."/>
            <person name="Garvin B.E."/>
            <person name="Gibson G."/>
            <person name="Gilbert D."/>
            <person name="Gnerre S."/>
            <person name="Godfrey J."/>
            <person name="Good R."/>
            <person name="Gotea V."/>
            <person name="Gravely B."/>
            <person name="Greenberg A.J."/>
            <person name="Griffiths-Jones S."/>
            <person name="Gross S."/>
            <person name="Guigo R."/>
            <person name="Gustafson E.A."/>
            <person name="Haerty W."/>
            <person name="Hahn M.W."/>
            <person name="Halligan D.L."/>
            <person name="Halpern A.L."/>
            <person name="Halter G.M."/>
            <person name="Han M.V."/>
            <person name="Heger A."/>
            <person name="Hillier L."/>
            <person name="Hinrichs A.S."/>
            <person name="Holmes I."/>
            <person name="Hoskins R.A."/>
            <person name="Hubisz M.J."/>
            <person name="Hultmark D."/>
            <person name="Huntley M.A."/>
            <person name="Jaffe D.B."/>
            <person name="Jagadeeshan S."/>
            <person name="Jeck W.R."/>
            <person name="Johnson J."/>
            <person name="Jones C.D."/>
            <person name="Jordan W.C."/>
            <person name="Karpen G.H."/>
            <person name="Kataoka E."/>
            <person name="Keightley P.D."/>
            <person name="Kheradpour P."/>
            <person name="Kirkness E.F."/>
            <person name="Koerich L.B."/>
            <person name="Kristiansen K."/>
            <person name="Kudrna D."/>
            <person name="Kulathinal R.J."/>
            <person name="Kumar S."/>
            <person name="Kwok R."/>
            <person name="Lander E."/>
            <person name="Langley C.H."/>
            <person name="Lapoint R."/>
            <person name="Lazzaro B.P."/>
            <person name="Lee S.J."/>
            <person name="Levesque L."/>
            <person name="Li R."/>
            <person name="Lin C.F."/>
            <person name="Lin M.F."/>
            <person name="Lindblad-Toh K."/>
            <person name="Llopart A."/>
            <person name="Long M."/>
            <person name="Low L."/>
            <person name="Lozovsky E."/>
            <person name="Lu J."/>
            <person name="Luo M."/>
            <person name="Machado C.A."/>
            <person name="Makalowski W."/>
            <person name="Marzo M."/>
            <person name="Matsuda M."/>
            <person name="Matzkin L."/>
            <person name="McAllister B."/>
            <person name="McBride C.S."/>
            <person name="McKernan B."/>
            <person name="McKernan K."/>
            <person name="Mendez-Lago M."/>
            <person name="Minx P."/>
            <person name="Mollenhauer M.U."/>
            <person name="Montooth K."/>
            <person name="Mount S.M."/>
            <person name="Mu X."/>
            <person name="Myers E."/>
            <person name="Negre B."/>
            <person name="Newfeld S."/>
            <person name="Nielsen R."/>
            <person name="Noor M.A."/>
            <person name="O'Grady P."/>
            <person name="Pachter L."/>
            <person name="Papaceit M."/>
            <person name="Parisi M.J."/>
            <person name="Parisi M."/>
            <person name="Parts L."/>
            <person name="Pedersen J.S."/>
            <person name="Pesole G."/>
            <person name="Phillippy A.M."/>
            <person name="Ponting C.P."/>
            <person name="Pop M."/>
            <person name="Porcelli D."/>
            <person name="Powell J.R."/>
            <person name="Prohaska S."/>
            <person name="Pruitt K."/>
            <person name="Puig M."/>
            <person name="Quesneville H."/>
            <person name="Ram K.R."/>
            <person name="Rand D."/>
            <person name="Rasmussen M.D."/>
            <person name="Reed L.K."/>
            <person name="Reenan R."/>
            <person name="Reily A."/>
            <person name="Remington K.A."/>
            <person name="Rieger T.T."/>
            <person name="Ritchie M.G."/>
            <person name="Robin C."/>
            <person name="Rogers Y.H."/>
            <person name="Rohde C."/>
            <person name="Rozas J."/>
            <person name="Rubenfield M.J."/>
            <person name="Ruiz A."/>
            <person name="Russo S."/>
            <person name="Salzberg S.L."/>
            <person name="Sanchez-Gracia A."/>
            <person name="Saranga D.J."/>
            <person name="Sato H."/>
            <person name="Schaeffer S.W."/>
            <person name="Schatz M.C."/>
            <person name="Schlenke T."/>
            <person name="Schwartz R."/>
            <person name="Segarra C."/>
            <person name="Singh R.S."/>
            <person name="Sirot L."/>
            <person name="Sirota M."/>
            <person name="Sisneros N.B."/>
            <person name="Smith C.D."/>
            <person name="Smith T.F."/>
            <person name="Spieth J."/>
            <person name="Stage D.E."/>
            <person name="Stark A."/>
            <person name="Stephan W."/>
            <person name="Strausberg R.L."/>
            <person name="Strempel S."/>
            <person name="Sturgill D."/>
            <person name="Sutton G."/>
            <person name="Sutton G.G."/>
            <person name="Tao W."/>
            <person name="Teichmann S."/>
            <person name="Tobari Y.N."/>
            <person name="Tomimura Y."/>
            <person name="Tsolas J.M."/>
            <person name="Valente V.L."/>
            <person name="Venter E."/>
            <person name="Venter J.C."/>
            <person name="Vicario S."/>
            <person name="Vieira F.G."/>
            <person name="Vilella A.J."/>
            <person name="Villasante A."/>
            <person name="Walenz B."/>
            <person name="Wang J."/>
            <person name="Wasserman M."/>
            <person name="Watts T."/>
            <person name="Wilson D."/>
            <person name="Wilson R.K."/>
            <person name="Wing R.A."/>
            <person name="Wolfner M.F."/>
            <person name="Wong A."/>
            <person name="Wong G.K."/>
            <person name="Wu C.I."/>
            <person name="Wu G."/>
            <person name="Yamamoto D."/>
            <person name="Yang H.P."/>
            <person name="Yang S.P."/>
            <person name="Yorke J.A."/>
            <person name="Yoshida K."/>
            <person name="Zdobnov E."/>
            <person name="Zhang P."/>
            <person name="Zhang Y."/>
            <person name="Zimin A.V."/>
            <person name="Baldwin J."/>
            <person name="Abdouelleil A."/>
            <person name="Abdulkadir J."/>
            <person name="Abebe A."/>
            <person name="Abera B."/>
            <person name="Abreu J."/>
            <person name="Acer S.C."/>
            <person name="Aftuck L."/>
            <person name="Alexander A."/>
            <person name="An P."/>
            <person name="Anderson E."/>
            <person name="Anderson S."/>
            <person name="Arachi H."/>
            <person name="Azer M."/>
            <person name="Bachantsang P."/>
            <person name="Barry A."/>
            <person name="Bayul T."/>
            <person name="Berlin A."/>
            <person name="Bessette D."/>
            <person name="Bloom T."/>
            <person name="Blye J."/>
            <person name="Boguslavskiy L."/>
            <person name="Bonnet C."/>
            <person name="Boukhgalter B."/>
            <person name="Bourzgui I."/>
            <person name="Brown A."/>
            <person name="Cahill P."/>
            <person name="Channer S."/>
            <person name="Cheshatsang Y."/>
            <person name="Chuda L."/>
            <person name="Citroen M."/>
            <person name="Collymore A."/>
            <person name="Cooke P."/>
            <person name="Costello M."/>
            <person name="D'Aco K."/>
            <person name="Daza R."/>
            <person name="De Haan G."/>
            <person name="DeGray S."/>
            <person name="DeMaso C."/>
            <person name="Dhargay N."/>
            <person name="Dooley K."/>
            <person name="Dooley E."/>
            <person name="Doricent M."/>
            <person name="Dorje P."/>
            <person name="Dorjee K."/>
            <person name="Dupes A."/>
            <person name="Elong R."/>
            <person name="Falk J."/>
            <person name="Farina A."/>
            <person name="Faro S."/>
            <person name="Ferguson D."/>
            <person name="Fisher S."/>
            <person name="Foley C.D."/>
            <person name="Franke A."/>
            <person name="Friedrich D."/>
            <person name="Gadbois L."/>
            <person name="Gearin G."/>
            <person name="Gearin C.R."/>
            <person name="Giannoukos G."/>
            <person name="Goode T."/>
            <person name="Graham J."/>
            <person name="Grandbois E."/>
            <person name="Grewal S."/>
            <person name="Gyaltsen K."/>
            <person name="Hafez N."/>
            <person name="Hagos B."/>
            <person name="Hall J."/>
            <person name="Henson C."/>
            <person name="Hollinger A."/>
            <person name="Honan T."/>
            <person name="Huard M.D."/>
            <person name="Hughes L."/>
            <person name="Hurhula B."/>
            <person name="Husby M.E."/>
            <person name="Kamat A."/>
            <person name="Kanga B."/>
            <person name="Kashin S."/>
            <person name="Khazanovich D."/>
            <person name="Kisner P."/>
            <person name="Lance K."/>
            <person name="Lara M."/>
            <person name="Lee W."/>
            <person name="Lennon N."/>
            <person name="Letendre F."/>
            <person name="LeVine R."/>
            <person name="Lipovsky A."/>
            <person name="Liu X."/>
            <person name="Liu J."/>
            <person name="Liu S."/>
            <person name="Lokyitsang T."/>
            <person name="Lokyitsang Y."/>
            <person name="Lubonja R."/>
            <person name="Lui A."/>
            <person name="MacDonald P."/>
            <person name="Magnisalis V."/>
            <person name="Maru K."/>
            <person name="Matthews C."/>
            <person name="McCusker W."/>
            <person name="McDonough S."/>
            <person name="Mehta T."/>
            <person name="Meldrim J."/>
            <person name="Meneus L."/>
            <person name="Mihai O."/>
            <person name="Mihalev A."/>
            <person name="Mihova T."/>
            <person name="Mittelman R."/>
            <person name="Mlenga V."/>
            <person name="Montmayeur A."/>
            <person name="Mulrain L."/>
            <person name="Navidi A."/>
            <person name="Naylor J."/>
            <person name="Negash T."/>
            <person name="Nguyen T."/>
            <person name="Nguyen N."/>
            <person name="Nicol R."/>
            <person name="Norbu C."/>
            <person name="Norbu N."/>
            <person name="Novod N."/>
            <person name="O'Neill B."/>
            <person name="Osman S."/>
            <person name="Markiewicz E."/>
            <person name="Oyono O.L."/>
            <person name="Patti C."/>
            <person name="Phunkhang P."/>
            <person name="Pierre F."/>
            <person name="Priest M."/>
            <person name="Raghuraman S."/>
            <person name="Rege F."/>
            <person name="Reyes R."/>
            <person name="Rise C."/>
            <person name="Rogov P."/>
            <person name="Ross K."/>
            <person name="Ryan E."/>
            <person name="Settipalli S."/>
            <person name="Shea T."/>
            <person name="Sherpa N."/>
            <person name="Shi L."/>
            <person name="Shih D."/>
            <person name="Sparrow T."/>
            <person name="Spaulding J."/>
            <person name="Stalker J."/>
            <person name="Stange-Thomann N."/>
            <person name="Stavropoulos S."/>
            <person name="Stone C."/>
            <person name="Strader C."/>
            <person name="Tesfaye S."/>
            <person name="Thomson T."/>
            <person name="Thoulutsang Y."/>
            <person name="Thoulutsang D."/>
            <person name="Topham K."/>
            <person name="Topping I."/>
            <person name="Tsamla T."/>
            <person name="Vassiliev H."/>
            <person name="Vo A."/>
            <person name="Wangchuk T."/>
            <person name="Wangdi T."/>
            <person name="Weiand M."/>
            <person name="Wilkinson J."/>
            <person name="Wilson A."/>
            <person name="Yadav S."/>
            <person name="Young G."/>
            <person name="Yu Q."/>
            <person name="Zembek L."/>
            <person name="Zhong D."/>
            <person name="Zimmer A."/>
            <person name="Zwirko Z."/>
            <person name="Jaffe D.B."/>
            <person name="Alvarez P."/>
            <person name="Brockman W."/>
            <person name="Butler J."/>
            <person name="Chin C."/>
            <person name="Gnerre S."/>
            <person name="Grabherr M."/>
            <person name="Kleber M."/>
            <person name="Mauceli E."/>
            <person name="MacCallum I."/>
        </authorList>
    </citation>
    <scope>NUCLEOTIDE SEQUENCE [LARGE SCALE GENOMIC DNA]</scope>
    <source>
        <strain evidence="3">Tucson 14024-0371.13</strain>
    </source>
</reference>
<sequence length="355" mass="39792">MSKNMFNKINHYKVRLNLFKTMSGKISAWVILLLLVVFYPDSNLAIWFPWYFHRYGLQPHSMRHGMNGATCPPGYAPKANAVRQVDASSGCGAGSQSKSGTGSDDNSETPKETPPKLCDDNPILMQLARLYVVSPERIVLLLSQTSLPDSCAEINDVLENIRKSMRRCVLAPDNIYGNLANGLNYFRKEVCEGGEGSNRKRSTGLHEAHSCLKELRTDMIECEAPADWYERRNKTKVCQIFNDVLDCYYTRAALLCGIDSAKELRSFAGDCMGRSMIHKCDVSTRLPRVDNAMPSSNGNENTMKPFLDSLRARVFIFACFTFLNRSPAGGSLLYKMTICHLLKGPKGIQFRIDCI</sequence>
<proteinExistence type="predicted"/>
<keyword evidence="3" id="KW-1185">Reference proteome</keyword>
<dbReference type="OrthoDB" id="6606974at2759"/>
<dbReference type="AlphaFoldDB" id="B3MKY7"/>
<evidence type="ECO:0000313" key="2">
    <source>
        <dbReference type="EMBL" id="EDV30645.2"/>
    </source>
</evidence>
<accession>B3MKY7</accession>
<evidence type="ECO:0008006" key="4">
    <source>
        <dbReference type="Google" id="ProtNLM"/>
    </source>
</evidence>
<feature type="region of interest" description="Disordered" evidence="1">
    <location>
        <begin position="88"/>
        <end position="119"/>
    </location>
</feature>
<evidence type="ECO:0000256" key="1">
    <source>
        <dbReference type="SAM" id="MobiDB-lite"/>
    </source>
</evidence>
<dbReference type="InParanoid" id="B3MKY7"/>
<dbReference type="eggNOG" id="ENOG502SDM0">
    <property type="taxonomic scope" value="Eukaryota"/>
</dbReference>
<gene>
    <name evidence="2" type="primary">Dana\GF14937</name>
    <name evidence="2" type="synonym">dana_GLEANR_15703</name>
    <name evidence="2" type="ORF">GF14937</name>
</gene>
<name>B3MKY7_DROAN</name>
<dbReference type="EMBL" id="CH902620">
    <property type="protein sequence ID" value="EDV30645.2"/>
    <property type="molecule type" value="Genomic_DNA"/>
</dbReference>
<dbReference type="HOGENOM" id="CLU_991333_0_0_1"/>
<feature type="compositionally biased region" description="Polar residues" evidence="1">
    <location>
        <begin position="94"/>
        <end position="104"/>
    </location>
</feature>